<keyword evidence="4" id="KW-1185">Reference proteome</keyword>
<feature type="coiled-coil region" evidence="1">
    <location>
        <begin position="23"/>
        <end position="57"/>
    </location>
</feature>
<keyword evidence="2" id="KW-0472">Membrane</keyword>
<gene>
    <name evidence="3" type="ORF">UBAL3_94530107</name>
</gene>
<dbReference type="EMBL" id="GG693880">
    <property type="protein sequence ID" value="EES52141.1"/>
    <property type="molecule type" value="Genomic_DNA"/>
</dbReference>
<feature type="transmembrane region" description="Helical" evidence="2">
    <location>
        <begin position="69"/>
        <end position="90"/>
    </location>
</feature>
<dbReference type="Proteomes" id="UP000009374">
    <property type="component" value="Unassembled WGS sequence"/>
</dbReference>
<evidence type="ECO:0000256" key="1">
    <source>
        <dbReference type="SAM" id="Coils"/>
    </source>
</evidence>
<protein>
    <submittedName>
        <fullName evidence="3">Uncharacterized protein</fullName>
    </submittedName>
</protein>
<keyword evidence="1" id="KW-0175">Coiled coil</keyword>
<keyword evidence="2" id="KW-0812">Transmembrane</keyword>
<proteinExistence type="predicted"/>
<reference evidence="3 4" key="1">
    <citation type="journal article" date="2009" name="Appl. Environ. Microbiol.">
        <title>Community genomic and proteomic analyses of chemoautotrophic iron-oxidizing "Leptospirillum rubarum" (Group II) and "Leptospirillum ferrodiazotrophum" (Group III) bacteria in acid mine drainage biofilms.</title>
        <authorList>
            <person name="Goltsman D.S."/>
            <person name="Denef V.J."/>
            <person name="Singer S.W."/>
            <person name="VerBerkmoes N.C."/>
            <person name="Lefsrud M."/>
            <person name="Mueller R.S."/>
            <person name="Dick G.J."/>
            <person name="Sun C.L."/>
            <person name="Wheeler K.E."/>
            <person name="Zemla A."/>
            <person name="Baker B.J."/>
            <person name="Hauser L."/>
            <person name="Land M."/>
            <person name="Shah M.B."/>
            <person name="Thelen M.P."/>
            <person name="Hettich R.L."/>
            <person name="Banfield J.F."/>
        </authorList>
    </citation>
    <scope>NUCLEOTIDE SEQUENCE [LARGE SCALE GENOMIC DNA]</scope>
</reference>
<accession>C6HZD0</accession>
<name>C6HZD0_9BACT</name>
<evidence type="ECO:0000313" key="4">
    <source>
        <dbReference type="Proteomes" id="UP000009374"/>
    </source>
</evidence>
<sequence>MGEDKESEKGKKRPGEDESEGLIREIRRLLHESDRRLERIEAEIREIDERNRRAYESLAGSLKPDRKEWTLIAGGAAVVAVLLAVLFVALPRKSPPPAPSSTGLARPDQMGEKDRYVYFVGRWYLGVRDRMSTSERKFLENYLKPFDNIDADLKARKEAGL</sequence>
<evidence type="ECO:0000313" key="3">
    <source>
        <dbReference type="EMBL" id="EES52141.1"/>
    </source>
</evidence>
<evidence type="ECO:0000256" key="2">
    <source>
        <dbReference type="SAM" id="Phobius"/>
    </source>
</evidence>
<dbReference type="AlphaFoldDB" id="C6HZD0"/>
<keyword evidence="2" id="KW-1133">Transmembrane helix</keyword>
<organism evidence="3 4">
    <name type="scientific">Leptospirillum ferrodiazotrophum</name>
    <dbReference type="NCBI Taxonomy" id="412449"/>
    <lineage>
        <taxon>Bacteria</taxon>
        <taxon>Pseudomonadati</taxon>
        <taxon>Nitrospirota</taxon>
        <taxon>Nitrospiria</taxon>
        <taxon>Nitrospirales</taxon>
        <taxon>Nitrospiraceae</taxon>
        <taxon>Leptospirillum</taxon>
    </lineage>
</organism>